<evidence type="ECO:0000256" key="12">
    <source>
        <dbReference type="RuleBase" id="RU000605"/>
    </source>
</evidence>
<dbReference type="EC" id="4.2.3.5" evidence="3 11"/>
<evidence type="ECO:0000256" key="9">
    <source>
        <dbReference type="ARBA" id="ARBA00023141"/>
    </source>
</evidence>
<evidence type="ECO:0000256" key="5">
    <source>
        <dbReference type="ARBA" id="ARBA00022630"/>
    </source>
</evidence>
<dbReference type="NCBIfam" id="TIGR00033">
    <property type="entry name" value="aroC"/>
    <property type="match status" value="1"/>
</dbReference>
<protein>
    <recommendedName>
        <fullName evidence="3 11">Chorismate synthase</fullName>
        <shortName evidence="11">CS</shortName>
        <ecNumber evidence="3 11">4.2.3.5</ecNumber>
    </recommendedName>
    <alternativeName>
        <fullName evidence="11">5-enolpyruvylshikimate-3-phosphate phospholyase</fullName>
    </alternativeName>
</protein>
<dbReference type="PROSITE" id="PS00788">
    <property type="entry name" value="CHORISMATE_SYNTHASE_2"/>
    <property type="match status" value="1"/>
</dbReference>
<dbReference type="CDD" id="cd07304">
    <property type="entry name" value="Chorismate_synthase"/>
    <property type="match status" value="1"/>
</dbReference>
<dbReference type="AlphaFoldDB" id="A0A6L5X433"/>
<keyword evidence="9 11" id="KW-0057">Aromatic amino acid biosynthesis</keyword>
<keyword evidence="14" id="KW-1185">Reference proteome</keyword>
<dbReference type="GO" id="GO:0005829">
    <property type="term" value="C:cytosol"/>
    <property type="evidence" value="ECO:0007669"/>
    <property type="project" value="TreeGrafter"/>
</dbReference>
<feature type="binding site" evidence="11">
    <location>
        <position position="48"/>
    </location>
    <ligand>
        <name>NADP(+)</name>
        <dbReference type="ChEBI" id="CHEBI:58349"/>
    </ligand>
</feature>
<feature type="binding site" evidence="11">
    <location>
        <position position="54"/>
    </location>
    <ligand>
        <name>NADP(+)</name>
        <dbReference type="ChEBI" id="CHEBI:58349"/>
    </ligand>
</feature>
<dbReference type="RefSeq" id="WP_154525731.1">
    <property type="nucleotide sequence ID" value="NZ_JAQYJL010000022.1"/>
</dbReference>
<dbReference type="Gene3D" id="3.60.150.10">
    <property type="entry name" value="Chorismate synthase AroC"/>
    <property type="match status" value="1"/>
</dbReference>
<feature type="binding site" evidence="11">
    <location>
        <position position="284"/>
    </location>
    <ligand>
        <name>FMN</name>
        <dbReference type="ChEBI" id="CHEBI:58210"/>
    </ligand>
</feature>
<comment type="similarity">
    <text evidence="2 11 12">Belongs to the chorismate synthase family.</text>
</comment>
<dbReference type="PROSITE" id="PS00789">
    <property type="entry name" value="CHORISMATE_SYNTHASE_3"/>
    <property type="match status" value="1"/>
</dbReference>
<evidence type="ECO:0000256" key="1">
    <source>
        <dbReference type="ARBA" id="ARBA00005044"/>
    </source>
</evidence>
<comment type="caution">
    <text evidence="11">Lacks conserved residue(s) required for the propagation of feature annotation.</text>
</comment>
<comment type="cofactor">
    <cofactor evidence="11 12">
        <name>FMNH2</name>
        <dbReference type="ChEBI" id="CHEBI:57618"/>
    </cofactor>
    <text evidence="11 12">Reduced FMN (FMNH(2)).</text>
</comment>
<evidence type="ECO:0000256" key="11">
    <source>
        <dbReference type="HAMAP-Rule" id="MF_00300"/>
    </source>
</evidence>
<dbReference type="InterPro" id="IPR035904">
    <property type="entry name" value="Chorismate_synth_AroC_sf"/>
</dbReference>
<evidence type="ECO:0000256" key="8">
    <source>
        <dbReference type="ARBA" id="ARBA00022857"/>
    </source>
</evidence>
<dbReference type="Pfam" id="PF01264">
    <property type="entry name" value="Chorismate_synt"/>
    <property type="match status" value="1"/>
</dbReference>
<keyword evidence="7 11" id="KW-0274">FAD</keyword>
<dbReference type="InterPro" id="IPR020541">
    <property type="entry name" value="Chorismate_synthase_CS"/>
</dbReference>
<dbReference type="SUPFAM" id="SSF103263">
    <property type="entry name" value="Chorismate synthase, AroC"/>
    <property type="match status" value="1"/>
</dbReference>
<keyword evidence="4 11" id="KW-0028">Amino-acid biosynthesis</keyword>
<dbReference type="EMBL" id="VULZ01000009">
    <property type="protein sequence ID" value="MSS15159.1"/>
    <property type="molecule type" value="Genomic_DNA"/>
</dbReference>
<dbReference type="HAMAP" id="MF_00300">
    <property type="entry name" value="Chorismate_synth"/>
    <property type="match status" value="1"/>
</dbReference>
<keyword evidence="10 11" id="KW-0456">Lyase</keyword>
<dbReference type="NCBIfam" id="NF003793">
    <property type="entry name" value="PRK05382.1"/>
    <property type="match status" value="1"/>
</dbReference>
<feature type="binding site" evidence="11">
    <location>
        <begin position="299"/>
        <end position="303"/>
    </location>
    <ligand>
        <name>FMN</name>
        <dbReference type="ChEBI" id="CHEBI:58210"/>
    </ligand>
</feature>
<evidence type="ECO:0000256" key="10">
    <source>
        <dbReference type="ARBA" id="ARBA00023239"/>
    </source>
</evidence>
<organism evidence="13 14">
    <name type="scientific">Porcincola intestinalis</name>
    <dbReference type="NCBI Taxonomy" id="2606632"/>
    <lineage>
        <taxon>Bacteria</taxon>
        <taxon>Bacillati</taxon>
        <taxon>Bacillota</taxon>
        <taxon>Clostridia</taxon>
        <taxon>Lachnospirales</taxon>
        <taxon>Lachnospiraceae</taxon>
        <taxon>Porcincola</taxon>
    </lineage>
</organism>
<evidence type="ECO:0000313" key="13">
    <source>
        <dbReference type="EMBL" id="MSS15159.1"/>
    </source>
</evidence>
<feature type="binding site" evidence="11">
    <location>
        <begin position="125"/>
        <end position="127"/>
    </location>
    <ligand>
        <name>FMN</name>
        <dbReference type="ChEBI" id="CHEBI:58210"/>
    </ligand>
</feature>
<dbReference type="GO" id="GO:0010181">
    <property type="term" value="F:FMN binding"/>
    <property type="evidence" value="ECO:0007669"/>
    <property type="project" value="TreeGrafter"/>
</dbReference>
<accession>A0A6L5X433</accession>
<evidence type="ECO:0000256" key="4">
    <source>
        <dbReference type="ARBA" id="ARBA00022605"/>
    </source>
</evidence>
<evidence type="ECO:0000256" key="6">
    <source>
        <dbReference type="ARBA" id="ARBA00022643"/>
    </source>
</evidence>
<dbReference type="PANTHER" id="PTHR21085:SF0">
    <property type="entry name" value="CHORISMATE SYNTHASE"/>
    <property type="match status" value="1"/>
</dbReference>
<comment type="pathway">
    <text evidence="1 11 12">Metabolic intermediate biosynthesis; chorismate biosynthesis; chorismate from D-erythrose 4-phosphate and phosphoenolpyruvate: step 7/7.</text>
</comment>
<comment type="catalytic activity">
    <reaction evidence="11 12">
        <text>5-O-(1-carboxyvinyl)-3-phosphoshikimate = chorismate + phosphate</text>
        <dbReference type="Rhea" id="RHEA:21020"/>
        <dbReference type="ChEBI" id="CHEBI:29748"/>
        <dbReference type="ChEBI" id="CHEBI:43474"/>
        <dbReference type="ChEBI" id="CHEBI:57701"/>
        <dbReference type="EC" id="4.2.3.5"/>
    </reaction>
</comment>
<keyword evidence="6 11" id="KW-0288">FMN</keyword>
<dbReference type="GO" id="GO:0009423">
    <property type="term" value="P:chorismate biosynthetic process"/>
    <property type="evidence" value="ECO:0007669"/>
    <property type="project" value="UniProtKB-UniRule"/>
</dbReference>
<evidence type="ECO:0000313" key="14">
    <source>
        <dbReference type="Proteomes" id="UP000481852"/>
    </source>
</evidence>
<dbReference type="InterPro" id="IPR000453">
    <property type="entry name" value="Chorismate_synth"/>
</dbReference>
<comment type="caution">
    <text evidence="13">The sequence shown here is derived from an EMBL/GenBank/DDBJ whole genome shotgun (WGS) entry which is preliminary data.</text>
</comment>
<gene>
    <name evidence="11 13" type="primary">aroC</name>
    <name evidence="13" type="ORF">FYJ35_08955</name>
</gene>
<evidence type="ECO:0000256" key="3">
    <source>
        <dbReference type="ARBA" id="ARBA00013036"/>
    </source>
</evidence>
<dbReference type="PANTHER" id="PTHR21085">
    <property type="entry name" value="CHORISMATE SYNTHASE"/>
    <property type="match status" value="1"/>
</dbReference>
<dbReference type="GO" id="GO:0004107">
    <property type="term" value="F:chorismate synthase activity"/>
    <property type="evidence" value="ECO:0007669"/>
    <property type="project" value="UniProtKB-UniRule"/>
</dbReference>
<dbReference type="PROSITE" id="PS00787">
    <property type="entry name" value="CHORISMATE_SYNTHASE_1"/>
    <property type="match status" value="1"/>
</dbReference>
<proteinExistence type="inferred from homology"/>
<reference evidence="13 14" key="1">
    <citation type="submission" date="2019-08" db="EMBL/GenBank/DDBJ databases">
        <title>In-depth cultivation of the pig gut microbiome towards novel bacterial diversity and tailored functional studies.</title>
        <authorList>
            <person name="Wylensek D."/>
            <person name="Hitch T.C.A."/>
            <person name="Clavel T."/>
        </authorList>
    </citation>
    <scope>NUCLEOTIDE SEQUENCE [LARGE SCALE GENOMIC DNA]</scope>
    <source>
        <strain evidence="13 14">Oil+RF-744-WCA-WT-11</strain>
    </source>
</reference>
<dbReference type="GO" id="GO:0008652">
    <property type="term" value="P:amino acid biosynthetic process"/>
    <property type="evidence" value="ECO:0007669"/>
    <property type="project" value="UniProtKB-KW"/>
</dbReference>
<dbReference type="PIRSF" id="PIRSF001456">
    <property type="entry name" value="Chorismate_synth"/>
    <property type="match status" value="1"/>
</dbReference>
<feature type="binding site" evidence="11">
    <location>
        <position position="325"/>
    </location>
    <ligand>
        <name>FMN</name>
        <dbReference type="ChEBI" id="CHEBI:58210"/>
    </ligand>
</feature>
<comment type="function">
    <text evidence="11">Catalyzes the anti-1,4-elimination of the C-3 phosphate and the C-6 proR hydrogen from 5-enolpyruvylshikimate-3-phosphate (EPSP) to yield chorismate, which is the branch point compound that serves as the starting substrate for the three terminal pathways of aromatic amino acid biosynthesis. This reaction introduces a second double bond into the aromatic ring system.</text>
</comment>
<comment type="subunit">
    <text evidence="11">Homotetramer.</text>
</comment>
<name>A0A6L5X433_9FIRM</name>
<dbReference type="UniPathway" id="UPA00053">
    <property type="reaction ID" value="UER00090"/>
</dbReference>
<evidence type="ECO:0000256" key="7">
    <source>
        <dbReference type="ARBA" id="ARBA00022827"/>
    </source>
</evidence>
<keyword evidence="5 11" id="KW-0285">Flavoprotein</keyword>
<keyword evidence="8 11" id="KW-0521">NADP</keyword>
<dbReference type="GO" id="GO:0009073">
    <property type="term" value="P:aromatic amino acid family biosynthetic process"/>
    <property type="evidence" value="ECO:0007669"/>
    <property type="project" value="UniProtKB-KW"/>
</dbReference>
<dbReference type="Proteomes" id="UP000481852">
    <property type="component" value="Unassembled WGS sequence"/>
</dbReference>
<sequence>MAGSTFGTLYRVTTWGESHGAGIGCVIDGCPAGLPLGEQDVQKYLDRRKPGQSRFTTSRSEADRVRILSGVFEGQTEGTPIALFVENTDQHSKDYSNLKDVYRPGHADLGFDRKFGFRDYRGGGRSSGRETTARVMAGAVAAKVLSELGVTLRAYVRSIGPVVCSPDRMDMAHLPESPLQMPDAEAEKQAEAYLNDCMSRLDSAGGVVECRVDGLPAGIGEPVFDKMDALLGHALFSIGAVKAVEIGDGTAVCSLAGHEDNDQFGIAEDGTVRRLTNHAGGILGGMSDGGQVVIRAFFKPTPSIAREQQALGKDGKVHALRIRGRHDPVIVPRAAVVVECMTAITILDLMLRNMGARMSSLKDVYL</sequence>
<evidence type="ECO:0000256" key="2">
    <source>
        <dbReference type="ARBA" id="ARBA00008014"/>
    </source>
</evidence>